<keyword evidence="2" id="KW-0963">Cytoplasm</keyword>
<evidence type="ECO:0000256" key="2">
    <source>
        <dbReference type="ARBA" id="ARBA00022490"/>
    </source>
</evidence>
<proteinExistence type="predicted"/>
<name>A0ABM1BEJ6_LIMPO</name>
<protein>
    <submittedName>
        <fullName evidence="6">Cytohesin-interacting protein-like isoform X1</fullName>
    </submittedName>
</protein>
<gene>
    <name evidence="6" type="primary">LOC106464774</name>
</gene>
<evidence type="ECO:0000259" key="4">
    <source>
        <dbReference type="PROSITE" id="PS50106"/>
    </source>
</evidence>
<feature type="region of interest" description="Disordered" evidence="3">
    <location>
        <begin position="300"/>
        <end position="370"/>
    </location>
</feature>
<dbReference type="Proteomes" id="UP000694941">
    <property type="component" value="Unplaced"/>
</dbReference>
<feature type="compositionally biased region" description="Basic and acidic residues" evidence="3">
    <location>
        <begin position="339"/>
        <end position="370"/>
    </location>
</feature>
<feature type="compositionally biased region" description="Polar residues" evidence="3">
    <location>
        <begin position="327"/>
        <end position="338"/>
    </location>
</feature>
<dbReference type="InterPro" id="IPR001478">
    <property type="entry name" value="PDZ"/>
</dbReference>
<organism evidence="5 6">
    <name type="scientific">Limulus polyphemus</name>
    <name type="common">Atlantic horseshoe crab</name>
    <dbReference type="NCBI Taxonomy" id="6850"/>
    <lineage>
        <taxon>Eukaryota</taxon>
        <taxon>Metazoa</taxon>
        <taxon>Ecdysozoa</taxon>
        <taxon>Arthropoda</taxon>
        <taxon>Chelicerata</taxon>
        <taxon>Merostomata</taxon>
        <taxon>Xiphosura</taxon>
        <taxon>Limulidae</taxon>
        <taxon>Limulus</taxon>
    </lineage>
</organism>
<dbReference type="Pfam" id="PF00595">
    <property type="entry name" value="PDZ"/>
    <property type="match status" value="1"/>
</dbReference>
<dbReference type="GeneID" id="106464774"/>
<keyword evidence="5" id="KW-1185">Reference proteome</keyword>
<dbReference type="CDD" id="cd06713">
    <property type="entry name" value="PDZ_tamalin_CYTIP-like"/>
    <property type="match status" value="1"/>
</dbReference>
<dbReference type="PANTHER" id="PTHR15963">
    <property type="entry name" value="GENERAL RECEPTOR FOR PHOSPHOINOSITIDES 1-ASSOCIATED SCAFFOLD PROTEIN-RELATED"/>
    <property type="match status" value="1"/>
</dbReference>
<dbReference type="PANTHER" id="PTHR15963:SF5">
    <property type="entry name" value="SHORT SPINDLE 6, ISOFORM A"/>
    <property type="match status" value="1"/>
</dbReference>
<reference evidence="6" key="1">
    <citation type="submission" date="2025-08" db="UniProtKB">
        <authorList>
            <consortium name="RefSeq"/>
        </authorList>
    </citation>
    <scope>IDENTIFICATION</scope>
    <source>
        <tissue evidence="6">Muscle</tissue>
    </source>
</reference>
<evidence type="ECO:0000256" key="1">
    <source>
        <dbReference type="ARBA" id="ARBA00004496"/>
    </source>
</evidence>
<dbReference type="Gene3D" id="2.30.42.10">
    <property type="match status" value="1"/>
</dbReference>
<feature type="compositionally biased region" description="Low complexity" evidence="3">
    <location>
        <begin position="311"/>
        <end position="326"/>
    </location>
</feature>
<dbReference type="InterPro" id="IPR052122">
    <property type="entry name" value="Intracell_Traff_Signaling_Reg"/>
</dbReference>
<feature type="domain" description="PDZ" evidence="4">
    <location>
        <begin position="58"/>
        <end position="147"/>
    </location>
</feature>
<comment type="subcellular location">
    <subcellularLocation>
        <location evidence="1">Cytoplasm</location>
    </subcellularLocation>
</comment>
<dbReference type="RefSeq" id="XP_013780386.1">
    <property type="nucleotide sequence ID" value="XM_013924932.2"/>
</dbReference>
<evidence type="ECO:0000313" key="6">
    <source>
        <dbReference type="RefSeq" id="XP_013780386.1"/>
    </source>
</evidence>
<dbReference type="PROSITE" id="PS50106">
    <property type="entry name" value="PDZ"/>
    <property type="match status" value="1"/>
</dbReference>
<sequence>MASPKPGKKHVKRHCRRYHYHHHHHHASFLESTQHQILERVQKDRVIITQPEEDKRRRTIIVERKQGSFGFTLQTYGIHHRRDSEVELITYVDYVEYEGPAFRAGMRPGDVILSINGHDMEKVDHRTLVHYIQNCEKTMRMVVLFEDCVHKVELHMKYFRLKQVLQEKICELEQLYDKEHQLVQTWAARGAKIPPSPLLPPQLRQMIPPSPCSLRSQNSSTISVCTESDCSSHISSLDISWDSPNIMTSSFFSEPNYNPHTDPQTSSLVSGTQFATLPKAATGVKSTNYQSMPVTALTTPQGSWECLESQTSTGLSESTDLSGSSSPNSPFEVTSSFVEHQEPKKNIISNPDDKGIDSGQEHYMDEVTRL</sequence>
<evidence type="ECO:0000256" key="3">
    <source>
        <dbReference type="SAM" id="MobiDB-lite"/>
    </source>
</evidence>
<dbReference type="InterPro" id="IPR036034">
    <property type="entry name" value="PDZ_sf"/>
</dbReference>
<dbReference type="SMART" id="SM00228">
    <property type="entry name" value="PDZ"/>
    <property type="match status" value="1"/>
</dbReference>
<evidence type="ECO:0000313" key="5">
    <source>
        <dbReference type="Proteomes" id="UP000694941"/>
    </source>
</evidence>
<accession>A0ABM1BEJ6</accession>
<dbReference type="SUPFAM" id="SSF50156">
    <property type="entry name" value="PDZ domain-like"/>
    <property type="match status" value="1"/>
</dbReference>